<proteinExistence type="predicted"/>
<dbReference type="EMBL" id="BMAW01094031">
    <property type="protein sequence ID" value="GFS63395.1"/>
    <property type="molecule type" value="Genomic_DNA"/>
</dbReference>
<keyword evidence="2" id="KW-1185">Reference proteome</keyword>
<reference evidence="1" key="1">
    <citation type="submission" date="2020-08" db="EMBL/GenBank/DDBJ databases">
        <title>Multicomponent nature underlies the extraordinary mechanical properties of spider dragline silk.</title>
        <authorList>
            <person name="Kono N."/>
            <person name="Nakamura H."/>
            <person name="Mori M."/>
            <person name="Yoshida Y."/>
            <person name="Ohtoshi R."/>
            <person name="Malay A.D."/>
            <person name="Moran D.A.P."/>
            <person name="Tomita M."/>
            <person name="Numata K."/>
            <person name="Arakawa K."/>
        </authorList>
    </citation>
    <scope>NUCLEOTIDE SEQUENCE</scope>
</reference>
<name>A0A8X6K3Z5_NEPPI</name>
<dbReference type="AlphaFoldDB" id="A0A8X6K3Z5"/>
<organism evidence="1 2">
    <name type="scientific">Nephila pilipes</name>
    <name type="common">Giant wood spider</name>
    <name type="synonym">Nephila maculata</name>
    <dbReference type="NCBI Taxonomy" id="299642"/>
    <lineage>
        <taxon>Eukaryota</taxon>
        <taxon>Metazoa</taxon>
        <taxon>Ecdysozoa</taxon>
        <taxon>Arthropoda</taxon>
        <taxon>Chelicerata</taxon>
        <taxon>Arachnida</taxon>
        <taxon>Araneae</taxon>
        <taxon>Araneomorphae</taxon>
        <taxon>Entelegynae</taxon>
        <taxon>Araneoidea</taxon>
        <taxon>Nephilidae</taxon>
        <taxon>Nephila</taxon>
    </lineage>
</organism>
<accession>A0A8X6K3Z5</accession>
<dbReference type="Proteomes" id="UP000887013">
    <property type="component" value="Unassembled WGS sequence"/>
</dbReference>
<feature type="non-terminal residue" evidence="1">
    <location>
        <position position="84"/>
    </location>
</feature>
<evidence type="ECO:0000313" key="2">
    <source>
        <dbReference type="Proteomes" id="UP000887013"/>
    </source>
</evidence>
<gene>
    <name evidence="1" type="ORF">NPIL_170691</name>
</gene>
<sequence length="84" mass="9760">MFADSKTEEERLRENPEALISEIFENFITNFQSVTASARGKFKIHMPDKPCKWGPRSLVKNLAKQLPSEELKRRLTNTRLRRGA</sequence>
<comment type="caution">
    <text evidence="1">The sequence shown here is derived from an EMBL/GenBank/DDBJ whole genome shotgun (WGS) entry which is preliminary data.</text>
</comment>
<evidence type="ECO:0000313" key="1">
    <source>
        <dbReference type="EMBL" id="GFS63395.1"/>
    </source>
</evidence>
<protein>
    <submittedName>
        <fullName evidence="1">Uncharacterized protein</fullName>
    </submittedName>
</protein>